<evidence type="ECO:0000256" key="4">
    <source>
        <dbReference type="ARBA" id="ARBA00022692"/>
    </source>
</evidence>
<evidence type="ECO:0000313" key="8">
    <source>
        <dbReference type="EMBL" id="GMI37789.1"/>
    </source>
</evidence>
<feature type="transmembrane region" description="Helical" evidence="7">
    <location>
        <begin position="160"/>
        <end position="181"/>
    </location>
</feature>
<comment type="caution">
    <text evidence="8">The sequence shown here is derived from an EMBL/GenBank/DDBJ whole genome shotgun (WGS) entry which is preliminary data.</text>
</comment>
<protein>
    <recommendedName>
        <fullName evidence="10">Battenin</fullName>
    </recommendedName>
</protein>
<gene>
    <name evidence="8" type="ORF">TrCOL_g12008</name>
</gene>
<proteinExistence type="inferred from homology"/>
<dbReference type="GO" id="GO:0012505">
    <property type="term" value="C:endomembrane system"/>
    <property type="evidence" value="ECO:0007669"/>
    <property type="project" value="UniProtKB-SubCell"/>
</dbReference>
<feature type="transmembrane region" description="Helical" evidence="7">
    <location>
        <begin position="133"/>
        <end position="154"/>
    </location>
</feature>
<keyword evidence="6 7" id="KW-0472">Membrane</keyword>
<dbReference type="PRINTS" id="PR01315">
    <property type="entry name" value="BATTENIN"/>
</dbReference>
<evidence type="ECO:0000256" key="1">
    <source>
        <dbReference type="ARBA" id="ARBA00004127"/>
    </source>
</evidence>
<dbReference type="PANTHER" id="PTHR10981:SF0">
    <property type="entry name" value="BATTENIN"/>
    <property type="match status" value="1"/>
</dbReference>
<feature type="transmembrane region" description="Helical" evidence="7">
    <location>
        <begin position="48"/>
        <end position="67"/>
    </location>
</feature>
<dbReference type="OrthoDB" id="5965864at2759"/>
<dbReference type="EMBL" id="BRYA01000076">
    <property type="protein sequence ID" value="GMI37789.1"/>
    <property type="molecule type" value="Genomic_DNA"/>
</dbReference>
<evidence type="ECO:0000256" key="7">
    <source>
        <dbReference type="RuleBase" id="RU361113"/>
    </source>
</evidence>
<dbReference type="GO" id="GO:0005773">
    <property type="term" value="C:vacuole"/>
    <property type="evidence" value="ECO:0007669"/>
    <property type="project" value="UniProtKB-ARBA"/>
</dbReference>
<evidence type="ECO:0000256" key="5">
    <source>
        <dbReference type="ARBA" id="ARBA00022989"/>
    </source>
</evidence>
<feature type="transmembrane region" description="Helical" evidence="7">
    <location>
        <begin position="79"/>
        <end position="97"/>
    </location>
</feature>
<feature type="transmembrane region" description="Helical" evidence="7">
    <location>
        <begin position="344"/>
        <end position="368"/>
    </location>
</feature>
<feature type="transmembrane region" description="Helical" evidence="7">
    <location>
        <begin position="21"/>
        <end position="42"/>
    </location>
</feature>
<dbReference type="PANTHER" id="PTHR10981">
    <property type="entry name" value="BATTENIN"/>
    <property type="match status" value="1"/>
</dbReference>
<dbReference type="GO" id="GO:0016020">
    <property type="term" value="C:membrane"/>
    <property type="evidence" value="ECO:0007669"/>
    <property type="project" value="UniProtKB-UniRule"/>
</dbReference>
<dbReference type="AlphaFoldDB" id="A0A9W7L8E7"/>
<dbReference type="SUPFAM" id="SSF103473">
    <property type="entry name" value="MFS general substrate transporter"/>
    <property type="match status" value="1"/>
</dbReference>
<dbReference type="Pfam" id="PF02487">
    <property type="entry name" value="CLN3"/>
    <property type="match status" value="1"/>
</dbReference>
<evidence type="ECO:0000256" key="3">
    <source>
        <dbReference type="ARBA" id="ARBA00022448"/>
    </source>
</evidence>
<dbReference type="Gene3D" id="1.20.1250.20">
    <property type="entry name" value="MFS general substrate transporter like domains"/>
    <property type="match status" value="1"/>
</dbReference>
<evidence type="ECO:0000256" key="2">
    <source>
        <dbReference type="ARBA" id="ARBA00007467"/>
    </source>
</evidence>
<reference evidence="9" key="1">
    <citation type="journal article" date="2023" name="Commun. Biol.">
        <title>Genome analysis of Parmales, the sister group of diatoms, reveals the evolutionary specialization of diatoms from phago-mixotrophs to photoautotrophs.</title>
        <authorList>
            <person name="Ban H."/>
            <person name="Sato S."/>
            <person name="Yoshikawa S."/>
            <person name="Yamada K."/>
            <person name="Nakamura Y."/>
            <person name="Ichinomiya M."/>
            <person name="Sato N."/>
            <person name="Blanc-Mathieu R."/>
            <person name="Endo H."/>
            <person name="Kuwata A."/>
            <person name="Ogata H."/>
        </authorList>
    </citation>
    <scope>NUCLEOTIDE SEQUENCE [LARGE SCALE GENOMIC DNA]</scope>
</reference>
<dbReference type="GO" id="GO:0051453">
    <property type="term" value="P:regulation of intracellular pH"/>
    <property type="evidence" value="ECO:0007669"/>
    <property type="project" value="TreeGrafter"/>
</dbReference>
<sequence>MPSSSPPSSSFLLKTLTSPKVTGFFLLGLLNNASYVIMIAGAKSISEGSVALVFLCNVLPSFLCKLTSPLWFHRVSYKLRVNVCMILMSLSFIIVGLCSSYKIKLLGVAFASLQSGLGEGSMLALAGLHEDPVLCLTAWSSGTGAAGIFGFAWVVAFQSLGFTLTLLFANALTVFFGVTFYQILPPPPTPLVVGVLSSDCLKESESIKDSEDGLSDSEVLLDNRASSFSISPPPSPVPMKLRDRRAFTRELSKYMVPLLVVYFAEYAMQSGTWAAIGFPVTDEEARKEFYTWANWTYQAGVFASRSSGKIYRPTLTAVQAMPALQVLLLAFFYAVAYFKILYGYGLMLPCFMTGLLGGCVYVNAFSLISEEVEGRERKELALATASVADSFGIMMADVAGLFIQACLYEKHGIEGAKVQCIY</sequence>
<feature type="transmembrane region" description="Helical" evidence="7">
    <location>
        <begin position="380"/>
        <end position="403"/>
    </location>
</feature>
<dbReference type="Proteomes" id="UP001165065">
    <property type="component" value="Unassembled WGS sequence"/>
</dbReference>
<feature type="transmembrane region" description="Helical" evidence="7">
    <location>
        <begin position="315"/>
        <end position="338"/>
    </location>
</feature>
<evidence type="ECO:0008006" key="10">
    <source>
        <dbReference type="Google" id="ProtNLM"/>
    </source>
</evidence>
<organism evidence="8 9">
    <name type="scientific">Triparma columacea</name>
    <dbReference type="NCBI Taxonomy" id="722753"/>
    <lineage>
        <taxon>Eukaryota</taxon>
        <taxon>Sar</taxon>
        <taxon>Stramenopiles</taxon>
        <taxon>Ochrophyta</taxon>
        <taxon>Bolidophyceae</taxon>
        <taxon>Parmales</taxon>
        <taxon>Triparmaceae</taxon>
        <taxon>Triparma</taxon>
    </lineage>
</organism>
<dbReference type="InterPro" id="IPR003492">
    <property type="entry name" value="Battenin_disease_Cln3"/>
</dbReference>
<keyword evidence="5 7" id="KW-1133">Transmembrane helix</keyword>
<keyword evidence="3" id="KW-0813">Transport</keyword>
<comment type="similarity">
    <text evidence="2 7">Belongs to the battenin family.</text>
</comment>
<keyword evidence="9" id="KW-1185">Reference proteome</keyword>
<evidence type="ECO:0000256" key="6">
    <source>
        <dbReference type="ARBA" id="ARBA00023136"/>
    </source>
</evidence>
<evidence type="ECO:0000313" key="9">
    <source>
        <dbReference type="Proteomes" id="UP001165065"/>
    </source>
</evidence>
<keyword evidence="4 7" id="KW-0812">Transmembrane</keyword>
<name>A0A9W7L8E7_9STRA</name>
<accession>A0A9W7L8E7</accession>
<dbReference type="InterPro" id="IPR036259">
    <property type="entry name" value="MFS_trans_sf"/>
</dbReference>
<comment type="subcellular location">
    <subcellularLocation>
        <location evidence="1">Endomembrane system</location>
        <topology evidence="1">Multi-pass membrane protein</topology>
    </subcellularLocation>
</comment>